<feature type="region of interest" description="Disordered" evidence="1">
    <location>
        <begin position="78"/>
        <end position="246"/>
    </location>
</feature>
<sequence>MDPTPLATNDAILAAILETLQRLEHRLNTHEQLIGGNKRDGITSVVDNDVPPGGHPMQASELMRSLADLHRRFDFVDDGSEHQSIEGTDPKNDRGECYSISIYPSRPLSRLDMNEVDSDADCPSGADREVDTLPTTPPSLRYEQLPVLPPKSPLRQFGRGSTDDEFDNRQNDSDGGQSHVSSGSGRRSPRRFKSLDLPRRLTAKKLSMNRIRVRSRGAGTGSSDSNSFTSSTDSDINPSSPSGSALSKQSMASIFTVLSSNAGKVSGNMKSSMMATSTALTSAAGRTSQQVKLSGLETAEWMRTRTKLCVGIVPRMASAAARATINQQFKRLDASL</sequence>
<dbReference type="EMBL" id="MU866022">
    <property type="protein sequence ID" value="KAK4442283.1"/>
    <property type="molecule type" value="Genomic_DNA"/>
</dbReference>
<organism evidence="2 3">
    <name type="scientific">Podospora aff. communis PSN243</name>
    <dbReference type="NCBI Taxonomy" id="3040156"/>
    <lineage>
        <taxon>Eukaryota</taxon>
        <taxon>Fungi</taxon>
        <taxon>Dikarya</taxon>
        <taxon>Ascomycota</taxon>
        <taxon>Pezizomycotina</taxon>
        <taxon>Sordariomycetes</taxon>
        <taxon>Sordariomycetidae</taxon>
        <taxon>Sordariales</taxon>
        <taxon>Podosporaceae</taxon>
        <taxon>Podospora</taxon>
    </lineage>
</organism>
<keyword evidence="3" id="KW-1185">Reference proteome</keyword>
<dbReference type="AlphaFoldDB" id="A0AAV9FZK6"/>
<reference evidence="2" key="1">
    <citation type="journal article" date="2023" name="Mol. Phylogenet. Evol.">
        <title>Genome-scale phylogeny and comparative genomics of the fungal order Sordariales.</title>
        <authorList>
            <person name="Hensen N."/>
            <person name="Bonometti L."/>
            <person name="Westerberg I."/>
            <person name="Brannstrom I.O."/>
            <person name="Guillou S."/>
            <person name="Cros-Aarteil S."/>
            <person name="Calhoun S."/>
            <person name="Haridas S."/>
            <person name="Kuo A."/>
            <person name="Mondo S."/>
            <person name="Pangilinan J."/>
            <person name="Riley R."/>
            <person name="LaButti K."/>
            <person name="Andreopoulos B."/>
            <person name="Lipzen A."/>
            <person name="Chen C."/>
            <person name="Yan M."/>
            <person name="Daum C."/>
            <person name="Ng V."/>
            <person name="Clum A."/>
            <person name="Steindorff A."/>
            <person name="Ohm R.A."/>
            <person name="Martin F."/>
            <person name="Silar P."/>
            <person name="Natvig D.O."/>
            <person name="Lalanne C."/>
            <person name="Gautier V."/>
            <person name="Ament-Velasquez S.L."/>
            <person name="Kruys A."/>
            <person name="Hutchinson M.I."/>
            <person name="Powell A.J."/>
            <person name="Barry K."/>
            <person name="Miller A.N."/>
            <person name="Grigoriev I.V."/>
            <person name="Debuchy R."/>
            <person name="Gladieux P."/>
            <person name="Hiltunen Thoren M."/>
            <person name="Johannesson H."/>
        </authorList>
    </citation>
    <scope>NUCLEOTIDE SEQUENCE</scope>
    <source>
        <strain evidence="2">PSN243</strain>
    </source>
</reference>
<feature type="compositionally biased region" description="Low complexity" evidence="1">
    <location>
        <begin position="221"/>
        <end position="235"/>
    </location>
</feature>
<accession>A0AAV9FZK6</accession>
<protein>
    <submittedName>
        <fullName evidence="2">Uncharacterized protein</fullName>
    </submittedName>
</protein>
<comment type="caution">
    <text evidence="2">The sequence shown here is derived from an EMBL/GenBank/DDBJ whole genome shotgun (WGS) entry which is preliminary data.</text>
</comment>
<reference evidence="2" key="2">
    <citation type="submission" date="2023-05" db="EMBL/GenBank/DDBJ databases">
        <authorList>
            <consortium name="Lawrence Berkeley National Laboratory"/>
            <person name="Steindorff A."/>
            <person name="Hensen N."/>
            <person name="Bonometti L."/>
            <person name="Westerberg I."/>
            <person name="Brannstrom I.O."/>
            <person name="Guillou S."/>
            <person name="Cros-Aarteil S."/>
            <person name="Calhoun S."/>
            <person name="Haridas S."/>
            <person name="Kuo A."/>
            <person name="Mondo S."/>
            <person name="Pangilinan J."/>
            <person name="Riley R."/>
            <person name="Labutti K."/>
            <person name="Andreopoulos B."/>
            <person name="Lipzen A."/>
            <person name="Chen C."/>
            <person name="Yanf M."/>
            <person name="Daum C."/>
            <person name="Ng V."/>
            <person name="Clum A."/>
            <person name="Ohm R."/>
            <person name="Martin F."/>
            <person name="Silar P."/>
            <person name="Natvig D."/>
            <person name="Lalanne C."/>
            <person name="Gautier V."/>
            <person name="Ament-Velasquez S.L."/>
            <person name="Kruys A."/>
            <person name="Hutchinson M.I."/>
            <person name="Powell A.J."/>
            <person name="Barry K."/>
            <person name="Miller A.N."/>
            <person name="Grigoriev I.V."/>
            <person name="Debuchy R."/>
            <person name="Gladieux P."/>
            <person name="Thoren M.H."/>
            <person name="Johannesson H."/>
        </authorList>
    </citation>
    <scope>NUCLEOTIDE SEQUENCE</scope>
    <source>
        <strain evidence="2">PSN243</strain>
    </source>
</reference>
<evidence type="ECO:0000313" key="2">
    <source>
        <dbReference type="EMBL" id="KAK4442283.1"/>
    </source>
</evidence>
<feature type="compositionally biased region" description="Polar residues" evidence="1">
    <location>
        <begin position="236"/>
        <end position="246"/>
    </location>
</feature>
<dbReference type="Proteomes" id="UP001321760">
    <property type="component" value="Unassembled WGS sequence"/>
</dbReference>
<evidence type="ECO:0000256" key="1">
    <source>
        <dbReference type="SAM" id="MobiDB-lite"/>
    </source>
</evidence>
<proteinExistence type="predicted"/>
<feature type="compositionally biased region" description="Basic and acidic residues" evidence="1">
    <location>
        <begin position="78"/>
        <end position="96"/>
    </location>
</feature>
<evidence type="ECO:0000313" key="3">
    <source>
        <dbReference type="Proteomes" id="UP001321760"/>
    </source>
</evidence>
<gene>
    <name evidence="2" type="ORF">QBC34DRAFT_444298</name>
</gene>
<feature type="compositionally biased region" description="Low complexity" evidence="1">
    <location>
        <begin position="173"/>
        <end position="186"/>
    </location>
</feature>
<name>A0AAV9FZK6_9PEZI</name>